<accession>A0A0L1JKS3</accession>
<dbReference type="OrthoDB" id="9760225at2"/>
<comment type="subunit">
    <text evidence="1">Component of the lipopolysaccharide transport and assembly complex.</text>
</comment>
<proteinExistence type="inferred from homology"/>
<comment type="caution">
    <text evidence="3">The sequence shown here is derived from an EMBL/GenBank/DDBJ whole genome shotgun (WGS) entry which is preliminary data.</text>
</comment>
<dbReference type="STRING" id="1317121.ATO11_17240"/>
<dbReference type="RefSeq" id="WP_050532158.1">
    <property type="nucleotide sequence ID" value="NZ_AQQZ01000009.1"/>
</dbReference>
<dbReference type="GO" id="GO:1990351">
    <property type="term" value="C:transporter complex"/>
    <property type="evidence" value="ECO:0007669"/>
    <property type="project" value="TreeGrafter"/>
</dbReference>
<evidence type="ECO:0000259" key="2">
    <source>
        <dbReference type="Pfam" id="PF04453"/>
    </source>
</evidence>
<keyword evidence="4" id="KW-1185">Reference proteome</keyword>
<dbReference type="EMBL" id="AQQZ01000009">
    <property type="protein sequence ID" value="KNG92359.1"/>
    <property type="molecule type" value="Genomic_DNA"/>
</dbReference>
<keyword evidence="1" id="KW-0732">Signal</keyword>
<dbReference type="InterPro" id="IPR007543">
    <property type="entry name" value="LptD_C"/>
</dbReference>
<dbReference type="GO" id="GO:0015920">
    <property type="term" value="P:lipopolysaccharide transport"/>
    <property type="evidence" value="ECO:0007669"/>
    <property type="project" value="InterPro"/>
</dbReference>
<dbReference type="GO" id="GO:0009279">
    <property type="term" value="C:cell outer membrane"/>
    <property type="evidence" value="ECO:0007669"/>
    <property type="project" value="UniProtKB-SubCell"/>
</dbReference>
<evidence type="ECO:0000256" key="1">
    <source>
        <dbReference type="HAMAP-Rule" id="MF_01411"/>
    </source>
</evidence>
<comment type="caution">
    <text evidence="1">Lacks conserved residue(s) required for the propagation of feature annotation.</text>
</comment>
<feature type="signal peptide" evidence="1">
    <location>
        <begin position="1"/>
        <end position="24"/>
    </location>
</feature>
<sequence precursor="true">MRALRHIAAALLAACLALPLAAQDAGPPPSQSALLVADAVLLEGETRLIATGNVQALQDGTILYASRVIYDRTTDTIIIEGPIRIEDPNGTILIADQAELSQDLQNGILNGARVVLDQQLQLAAAQLQRVGGRYTQLSKVAATSCQVCGPNAVPLWQIRAKRAVHDQEARQVYFENAQFRVLDLPVFYLPRLRLPDPTLKRARGFLFPSIRQTSLLGLGIKVPYFIPIGDHRDLTITPYLSQNTRTFELRYRQAFRAGRVEFNGAISNDTLKPDTRAYLFGEGSFDLNRDFKLAFDVEVVSDRTYLDDYDYGGKSRLDSEVALTRVSRDALFDARLVHFQSLRAGEDNTLIPSIAGDLVYQRRYFPMGPRGGELRLDLAGHSHYRSSTTDILGRDVSRMTGAFSWRNRWTLPGGLRAGLTGELAFDATATEQDSTRTPTTSDLSPAAAVELRWPWTMRAANGARHLIEPVAMIGWTGGERPDTANDESDRVEFDEGNLLSLSRFPATDRRERGRQAAVGVRWLMHDADGWSTGLTVARVFRDTADPEFSRSSGLGGTSSDWLIAGQIRSQGGLSFTARGLLDSDQRFSKAEARADLLNDRWNLGASYVLLVQDPAENRASAISEWSLDGAYRVTRYWTVSTDFRYDLVSDQFARAEVGLGYQNECVEVDFSAQRRFTSSSNATPSTSFGLTVALKGFSTGGSARDYRRSCKY</sequence>
<dbReference type="HAMAP" id="MF_01411">
    <property type="entry name" value="LPS_assembly_LptD"/>
    <property type="match status" value="1"/>
</dbReference>
<dbReference type="Proteomes" id="UP000036938">
    <property type="component" value="Unassembled WGS sequence"/>
</dbReference>
<dbReference type="PATRIC" id="fig|1317121.7.peg.4182"/>
<comment type="subcellular location">
    <subcellularLocation>
        <location evidence="1">Cell outer membrane</location>
    </subcellularLocation>
</comment>
<reference evidence="3 4" key="1">
    <citation type="journal article" date="2015" name="Int. J. Syst. Evol. Microbiol.">
        <title>Aestuariivita atlantica sp. nov., isolated from deep sea sediment of the Atlantic Ocean.</title>
        <authorList>
            <person name="Li G."/>
            <person name="Lai Q."/>
            <person name="Du Y."/>
            <person name="Liu X."/>
            <person name="Sun F."/>
            <person name="Shao Z."/>
        </authorList>
    </citation>
    <scope>NUCLEOTIDE SEQUENCE [LARGE SCALE GENOMIC DNA]</scope>
    <source>
        <strain evidence="3 4">22II-S11-z3</strain>
    </source>
</reference>
<dbReference type="AlphaFoldDB" id="A0A0L1JKS3"/>
<evidence type="ECO:0000313" key="4">
    <source>
        <dbReference type="Proteomes" id="UP000036938"/>
    </source>
</evidence>
<keyword evidence="1" id="KW-0472">Membrane</keyword>
<feature type="chain" id="PRO_5008990915" description="LPS-assembly protein LptD" evidence="1">
    <location>
        <begin position="25"/>
        <end position="712"/>
    </location>
</feature>
<dbReference type="PANTHER" id="PTHR30189:SF1">
    <property type="entry name" value="LPS-ASSEMBLY PROTEIN LPTD"/>
    <property type="match status" value="1"/>
</dbReference>
<dbReference type="PANTHER" id="PTHR30189">
    <property type="entry name" value="LPS-ASSEMBLY PROTEIN"/>
    <property type="match status" value="1"/>
</dbReference>
<dbReference type="InterPro" id="IPR020889">
    <property type="entry name" value="LipoPS_assembly_LptD"/>
</dbReference>
<dbReference type="GO" id="GO:0043165">
    <property type="term" value="P:Gram-negative-bacterium-type cell outer membrane assembly"/>
    <property type="evidence" value="ECO:0007669"/>
    <property type="project" value="UniProtKB-UniRule"/>
</dbReference>
<organism evidence="3 4">
    <name type="scientific">Pseudaestuariivita atlantica</name>
    <dbReference type="NCBI Taxonomy" id="1317121"/>
    <lineage>
        <taxon>Bacteria</taxon>
        <taxon>Pseudomonadati</taxon>
        <taxon>Pseudomonadota</taxon>
        <taxon>Alphaproteobacteria</taxon>
        <taxon>Rhodobacterales</taxon>
        <taxon>Paracoccaceae</taxon>
        <taxon>Pseudaestuariivita</taxon>
    </lineage>
</organism>
<comment type="similarity">
    <text evidence="1">Belongs to the LptD family.</text>
</comment>
<feature type="domain" description="LptD C-terminal" evidence="2">
    <location>
        <begin position="275"/>
        <end position="637"/>
    </location>
</feature>
<protein>
    <recommendedName>
        <fullName evidence="1">LPS-assembly protein LptD</fullName>
    </recommendedName>
</protein>
<evidence type="ECO:0000313" key="3">
    <source>
        <dbReference type="EMBL" id="KNG92359.1"/>
    </source>
</evidence>
<name>A0A0L1JKS3_9RHOB</name>
<gene>
    <name evidence="1" type="primary">lptD</name>
    <name evidence="3" type="ORF">ATO11_17240</name>
</gene>
<dbReference type="Pfam" id="PF04453">
    <property type="entry name" value="LptD"/>
    <property type="match status" value="1"/>
</dbReference>
<comment type="function">
    <text evidence="1">Involved in the assembly of lipopolysaccharide (LPS) at the surface of the outer membrane.</text>
</comment>
<keyword evidence="1" id="KW-0998">Cell outer membrane</keyword>
<dbReference type="InterPro" id="IPR050218">
    <property type="entry name" value="LptD"/>
</dbReference>